<dbReference type="Proteomes" id="UP000030762">
    <property type="component" value="Unassembled WGS sequence"/>
</dbReference>
<evidence type="ECO:0000259" key="17">
    <source>
        <dbReference type="Pfam" id="PF22924"/>
    </source>
</evidence>
<dbReference type="VEuPathDB" id="FungiDB:SDRG_16198"/>
<dbReference type="GO" id="GO:0003997">
    <property type="term" value="F:acyl-CoA oxidase activity"/>
    <property type="evidence" value="ECO:0007669"/>
    <property type="project" value="UniProtKB-EC"/>
</dbReference>
<dbReference type="GO" id="GO:0055088">
    <property type="term" value="P:lipid homeostasis"/>
    <property type="evidence" value="ECO:0007669"/>
    <property type="project" value="TreeGrafter"/>
</dbReference>
<dbReference type="InterPro" id="IPR012258">
    <property type="entry name" value="Acyl-CoA_oxidase"/>
</dbReference>
<evidence type="ECO:0000256" key="1">
    <source>
        <dbReference type="ARBA" id="ARBA00001201"/>
    </source>
</evidence>
<dbReference type="Gene3D" id="1.10.540.10">
    <property type="entry name" value="Acyl-CoA dehydrogenase/oxidase, N-terminal domain"/>
    <property type="match status" value="1"/>
</dbReference>
<evidence type="ECO:0000256" key="6">
    <source>
        <dbReference type="ARBA" id="ARBA00022827"/>
    </source>
</evidence>
<reference evidence="18 19" key="1">
    <citation type="submission" date="2012-04" db="EMBL/GenBank/DDBJ databases">
        <title>The Genome Sequence of Saprolegnia declina VS20.</title>
        <authorList>
            <consortium name="The Broad Institute Genome Sequencing Platform"/>
            <person name="Russ C."/>
            <person name="Nusbaum C."/>
            <person name="Tyler B."/>
            <person name="van West P."/>
            <person name="Dieguez-Uribeondo J."/>
            <person name="de Bruijn I."/>
            <person name="Tripathy S."/>
            <person name="Jiang R."/>
            <person name="Young S.K."/>
            <person name="Zeng Q."/>
            <person name="Gargeya S."/>
            <person name="Fitzgerald M."/>
            <person name="Haas B."/>
            <person name="Abouelleil A."/>
            <person name="Alvarado L."/>
            <person name="Arachchi H.M."/>
            <person name="Berlin A."/>
            <person name="Chapman S.B."/>
            <person name="Goldberg J."/>
            <person name="Griggs A."/>
            <person name="Gujja S."/>
            <person name="Hansen M."/>
            <person name="Howarth C."/>
            <person name="Imamovic A."/>
            <person name="Larimer J."/>
            <person name="McCowen C."/>
            <person name="Montmayeur A."/>
            <person name="Murphy C."/>
            <person name="Neiman D."/>
            <person name="Pearson M."/>
            <person name="Priest M."/>
            <person name="Roberts A."/>
            <person name="Saif S."/>
            <person name="Shea T."/>
            <person name="Sisk P."/>
            <person name="Sykes S."/>
            <person name="Wortman J."/>
            <person name="Nusbaum C."/>
            <person name="Birren B."/>
        </authorList>
    </citation>
    <scope>NUCLEOTIDE SEQUENCE [LARGE SCALE GENOMIC DNA]</scope>
    <source>
        <strain evidence="18 19">VS20</strain>
    </source>
</reference>
<evidence type="ECO:0000256" key="3">
    <source>
        <dbReference type="ARBA" id="ARBA00004275"/>
    </source>
</evidence>
<dbReference type="Pfam" id="PF01756">
    <property type="entry name" value="ACOX"/>
    <property type="match status" value="1"/>
</dbReference>
<dbReference type="Gene3D" id="2.40.110.10">
    <property type="entry name" value="Butyryl-CoA Dehydrogenase, subunit A, domain 2"/>
    <property type="match status" value="1"/>
</dbReference>
<feature type="active site" description="Proton acceptor" evidence="12">
    <location>
        <position position="431"/>
    </location>
</feature>
<dbReference type="InterPro" id="IPR036250">
    <property type="entry name" value="AcylCo_DH-like_C"/>
</dbReference>
<keyword evidence="8" id="KW-0560">Oxidoreductase</keyword>
<keyword evidence="5 11" id="KW-0285">Flavoprotein</keyword>
<evidence type="ECO:0000256" key="10">
    <source>
        <dbReference type="ARBA" id="ARBA00023140"/>
    </source>
</evidence>
<comment type="subcellular location">
    <subcellularLocation>
        <location evidence="3">Peroxisome</location>
    </subcellularLocation>
</comment>
<dbReference type="Pfam" id="PF02770">
    <property type="entry name" value="Acyl-CoA_dh_M"/>
    <property type="match status" value="1"/>
</dbReference>
<gene>
    <name evidence="18" type="ORF">SDRG_16198</name>
</gene>
<comment type="cofactor">
    <cofactor evidence="2">
        <name>FAD</name>
        <dbReference type="ChEBI" id="CHEBI:57692"/>
    </cofactor>
</comment>
<evidence type="ECO:0000313" key="18">
    <source>
        <dbReference type="EMBL" id="EQC25940.1"/>
    </source>
</evidence>
<evidence type="ECO:0000256" key="8">
    <source>
        <dbReference type="ARBA" id="ARBA00023002"/>
    </source>
</evidence>
<comment type="catalytic activity">
    <reaction evidence="1">
        <text>a 2,3-saturated acyl-CoA + O2 = a (2E)-enoyl-CoA + H2O2</text>
        <dbReference type="Rhea" id="RHEA:38959"/>
        <dbReference type="ChEBI" id="CHEBI:15379"/>
        <dbReference type="ChEBI" id="CHEBI:16240"/>
        <dbReference type="ChEBI" id="CHEBI:58856"/>
        <dbReference type="ChEBI" id="CHEBI:65111"/>
        <dbReference type="EC" id="1.3.3.6"/>
    </reaction>
</comment>
<evidence type="ECO:0000259" key="16">
    <source>
        <dbReference type="Pfam" id="PF14749"/>
    </source>
</evidence>
<dbReference type="Gene3D" id="1.20.140.10">
    <property type="entry name" value="Butyryl-CoA Dehydrogenase, subunit A, domain 3"/>
    <property type="match status" value="2"/>
</dbReference>
<dbReference type="OMA" id="AHGTNAK"/>
<comment type="similarity">
    <text evidence="4 11">Belongs to the acyl-CoA oxidase family.</text>
</comment>
<evidence type="ECO:0000256" key="4">
    <source>
        <dbReference type="ARBA" id="ARBA00006288"/>
    </source>
</evidence>
<evidence type="ECO:0000259" key="14">
    <source>
        <dbReference type="Pfam" id="PF01756"/>
    </source>
</evidence>
<dbReference type="Pfam" id="PF22924">
    <property type="entry name" value="ACOX_C_alpha1"/>
    <property type="match status" value="1"/>
</dbReference>
<dbReference type="Pfam" id="PF14749">
    <property type="entry name" value="Acyl-CoA_ox_N"/>
    <property type="match status" value="1"/>
</dbReference>
<accession>T0PY24</accession>
<dbReference type="SUPFAM" id="SSF56645">
    <property type="entry name" value="Acyl-CoA dehydrogenase NM domain-like"/>
    <property type="match status" value="1"/>
</dbReference>
<dbReference type="FunFam" id="1.20.140.10:FF:000015">
    <property type="entry name" value="Acyl-coenzyme A oxidase"/>
    <property type="match status" value="1"/>
</dbReference>
<dbReference type="AlphaFoldDB" id="T0PY24"/>
<dbReference type="PANTHER" id="PTHR10909">
    <property type="entry name" value="ELECTRON TRANSPORT OXIDOREDUCTASE"/>
    <property type="match status" value="1"/>
</dbReference>
<proteinExistence type="inferred from homology"/>
<evidence type="ECO:0000256" key="9">
    <source>
        <dbReference type="ARBA" id="ARBA00023098"/>
    </source>
</evidence>
<organism evidence="18 19">
    <name type="scientific">Saprolegnia diclina (strain VS20)</name>
    <dbReference type="NCBI Taxonomy" id="1156394"/>
    <lineage>
        <taxon>Eukaryota</taxon>
        <taxon>Sar</taxon>
        <taxon>Stramenopiles</taxon>
        <taxon>Oomycota</taxon>
        <taxon>Saprolegniomycetes</taxon>
        <taxon>Saprolegniales</taxon>
        <taxon>Saprolegniaceae</taxon>
        <taxon>Saprolegnia</taxon>
    </lineage>
</organism>
<dbReference type="InterPro" id="IPR002655">
    <property type="entry name" value="Acyl-CoA_oxidase_C"/>
</dbReference>
<name>T0PY24_SAPDV</name>
<dbReference type="EMBL" id="JH767249">
    <property type="protein sequence ID" value="EQC25940.1"/>
    <property type="molecule type" value="Genomic_DNA"/>
</dbReference>
<evidence type="ECO:0000313" key="19">
    <source>
        <dbReference type="Proteomes" id="UP000030762"/>
    </source>
</evidence>
<feature type="domain" description="Acyl-coenzyme A oxidase N-terminal" evidence="16">
    <location>
        <begin position="29"/>
        <end position="143"/>
    </location>
</feature>
<evidence type="ECO:0000256" key="13">
    <source>
        <dbReference type="PIRSR" id="PIRSR000168-2"/>
    </source>
</evidence>
<keyword evidence="19" id="KW-1185">Reference proteome</keyword>
<feature type="binding site" evidence="13">
    <location>
        <position position="189"/>
    </location>
    <ligand>
        <name>FAD</name>
        <dbReference type="ChEBI" id="CHEBI:57692"/>
    </ligand>
</feature>
<dbReference type="InterPro" id="IPR055060">
    <property type="entry name" value="ACOX_C_alpha1"/>
</dbReference>
<dbReference type="FunFam" id="1.20.140.10:FF:000007">
    <property type="entry name" value="Acyl-coenzyme A oxidase"/>
    <property type="match status" value="1"/>
</dbReference>
<dbReference type="GO" id="GO:0005777">
    <property type="term" value="C:peroxisome"/>
    <property type="evidence" value="ECO:0007669"/>
    <property type="project" value="UniProtKB-SubCell"/>
</dbReference>
<dbReference type="SUPFAM" id="SSF47203">
    <property type="entry name" value="Acyl-CoA dehydrogenase C-terminal domain-like"/>
    <property type="match status" value="2"/>
</dbReference>
<dbReference type="OrthoDB" id="538336at2759"/>
<dbReference type="InterPro" id="IPR006091">
    <property type="entry name" value="Acyl-CoA_Oxase/DH_mid-dom"/>
</dbReference>
<feature type="domain" description="Acyl-CoA oxidase/dehydrogenase middle" evidence="15">
    <location>
        <begin position="146"/>
        <end position="257"/>
    </location>
</feature>
<keyword evidence="9" id="KW-0443">Lipid metabolism</keyword>
<protein>
    <recommendedName>
        <fullName evidence="11">Acyl-coenzyme A oxidase</fullName>
    </recommendedName>
</protein>
<dbReference type="InParanoid" id="T0PY24"/>
<dbReference type="RefSeq" id="XP_008620620.1">
    <property type="nucleotide sequence ID" value="XM_008622398.1"/>
</dbReference>
<dbReference type="GO" id="GO:0071949">
    <property type="term" value="F:FAD binding"/>
    <property type="evidence" value="ECO:0007669"/>
    <property type="project" value="InterPro"/>
</dbReference>
<keyword evidence="6 11" id="KW-0274">FAD</keyword>
<dbReference type="GO" id="GO:0005504">
    <property type="term" value="F:fatty acid binding"/>
    <property type="evidence" value="ECO:0007669"/>
    <property type="project" value="TreeGrafter"/>
</dbReference>
<keyword evidence="10" id="KW-0576">Peroxisome</keyword>
<dbReference type="InterPro" id="IPR009100">
    <property type="entry name" value="AcylCoA_DH/oxidase_NM_dom_sf"/>
</dbReference>
<dbReference type="GO" id="GO:0033540">
    <property type="term" value="P:fatty acid beta-oxidation using acyl-CoA oxidase"/>
    <property type="evidence" value="ECO:0007669"/>
    <property type="project" value="TreeGrafter"/>
</dbReference>
<evidence type="ECO:0000256" key="2">
    <source>
        <dbReference type="ARBA" id="ARBA00001974"/>
    </source>
</evidence>
<dbReference type="FunFam" id="2.40.110.10:FF:000003">
    <property type="entry name" value="Acyl-coenzyme A oxidase"/>
    <property type="match status" value="1"/>
</dbReference>
<feature type="binding site" evidence="13">
    <location>
        <position position="150"/>
    </location>
    <ligand>
        <name>FAD</name>
        <dbReference type="ChEBI" id="CHEBI:57692"/>
    </ligand>
</feature>
<dbReference type="PIRSF" id="PIRSF000168">
    <property type="entry name" value="Acyl-CoA_oxidase"/>
    <property type="match status" value="1"/>
</dbReference>
<dbReference type="InterPro" id="IPR046373">
    <property type="entry name" value="Acyl-CoA_Oxase/DH_mid-dom_sf"/>
</dbReference>
<dbReference type="GeneID" id="19956925"/>
<dbReference type="eggNOG" id="KOG0136">
    <property type="taxonomic scope" value="Eukaryota"/>
</dbReference>
<dbReference type="InterPro" id="IPR037069">
    <property type="entry name" value="AcylCoA_DH/ox_N_sf"/>
</dbReference>
<evidence type="ECO:0000256" key="12">
    <source>
        <dbReference type="PIRSR" id="PIRSR000168-1"/>
    </source>
</evidence>
<keyword evidence="7" id="KW-0276">Fatty acid metabolism</keyword>
<sequence>MPLRNSMAAATSSFVSALDAERRRGSVPVTAMTHFLDGGARATELHDRAMGLLAGMDEPTPTSLTEARAQTLAHVDTFYDLFLEHGSMDLLMRKAMVRAFSLYDMGWYIRNGVHFGLFLSAITSQGNKDQQNEWLPKVLMREIYGCFAMTELGHGSAVAALETTATFDPRTREFILDTPVLTATKWMIGAAGHSATHAAVYAQLILNGVKKGLHVFVVPVRSLDPPHAPLPGIVLGDCGVKMGLNGVDNGWIQFRRVRVPYDHFLSRFASISKDNEYIAVPATTAKPSTALIATRGELVMLSINMLKKALTISVRYSAVRTQGVATGATSETILLDYPSHQRRLLPLIATAYAYHFQATYIESLIESIDQGGDDSALAEVHGTMAGLKAFCTWDTLAAIETCRQCCGGNGYLGVSGLGAMVADFSVMVTFEGDNTVMAQQTGAYVCRAIDAYRQGRPSLAYLTTSKSTSWVPTTVQDMQTVPALRTLLDFYAATKAHRVYDLWRHARTTSDRFPCQVEWMDVARVHVFHAVATRFLDNIVQLTDTGSSLAPVLTRLASLFVLCKVEKSGAFFMAEGFLSPTQYATVRSAVAELCKALRPDAVQLVDAFNLHDVVLRSALGRYDGNVYPAILSHL</sequence>
<evidence type="ECO:0000256" key="5">
    <source>
        <dbReference type="ARBA" id="ARBA00022630"/>
    </source>
</evidence>
<evidence type="ECO:0000256" key="11">
    <source>
        <dbReference type="PIRNR" id="PIRNR000168"/>
    </source>
</evidence>
<dbReference type="STRING" id="1156394.T0PY24"/>
<feature type="domain" description="Acyl-CoA oxidase C-alpha1" evidence="17">
    <location>
        <begin position="290"/>
        <end position="445"/>
    </location>
</feature>
<evidence type="ECO:0000256" key="7">
    <source>
        <dbReference type="ARBA" id="ARBA00022832"/>
    </source>
</evidence>
<dbReference type="InterPro" id="IPR029320">
    <property type="entry name" value="Acyl-CoA_ox_N"/>
</dbReference>
<dbReference type="PANTHER" id="PTHR10909:SF352">
    <property type="entry name" value="ACYL-COENZYME A OXIDASE-LIKE PROTEIN"/>
    <property type="match status" value="1"/>
</dbReference>
<feature type="domain" description="Acyl-CoA oxidase C-terminal" evidence="14">
    <location>
        <begin position="488"/>
        <end position="632"/>
    </location>
</feature>
<evidence type="ECO:0000259" key="15">
    <source>
        <dbReference type="Pfam" id="PF02770"/>
    </source>
</evidence>